<gene>
    <name evidence="2" type="ORF">IX83_04305</name>
</gene>
<organism evidence="2 3">
    <name type="scientific">Basilea psittacipulmonis DSM 24701</name>
    <dbReference type="NCBI Taxonomy" id="1072685"/>
    <lineage>
        <taxon>Bacteria</taxon>
        <taxon>Pseudomonadati</taxon>
        <taxon>Pseudomonadota</taxon>
        <taxon>Betaproteobacteria</taxon>
        <taxon>Burkholderiales</taxon>
        <taxon>Alcaligenaceae</taxon>
        <taxon>Basilea</taxon>
    </lineage>
</organism>
<evidence type="ECO:0000256" key="1">
    <source>
        <dbReference type="SAM" id="Phobius"/>
    </source>
</evidence>
<dbReference type="HOGENOM" id="CLU_2714198_0_0_4"/>
<accession>A0A077DCL7</accession>
<dbReference type="Proteomes" id="UP000028945">
    <property type="component" value="Chromosome"/>
</dbReference>
<proteinExistence type="predicted"/>
<dbReference type="STRING" id="1072685.IX83_04305"/>
<feature type="transmembrane region" description="Helical" evidence="1">
    <location>
        <begin position="20"/>
        <end position="37"/>
    </location>
</feature>
<keyword evidence="1" id="KW-1133">Transmembrane helix</keyword>
<keyword evidence="3" id="KW-1185">Reference proteome</keyword>
<dbReference type="EMBL" id="CP009238">
    <property type="protein sequence ID" value="AIL32630.1"/>
    <property type="molecule type" value="Genomic_DNA"/>
</dbReference>
<dbReference type="KEGG" id="bpsi:IX83_04305"/>
<name>A0A077DCL7_9BURK</name>
<keyword evidence="1" id="KW-0472">Membrane</keyword>
<dbReference type="AlphaFoldDB" id="A0A077DCL7"/>
<sequence length="72" mass="8182">MLCGLKRIAEYSACSEIITLFNYLLLFLVIKGLMIFGNRLFSAILRSIVFGDSLFSTILRLMVFSDPLFLVI</sequence>
<protein>
    <submittedName>
        <fullName evidence="2">Uncharacterized protein</fullName>
    </submittedName>
</protein>
<reference evidence="2 3" key="1">
    <citation type="journal article" date="2014" name="BMC Genomics">
        <title>A genomic perspective on a new bacterial genus and species from the Alcaligenaceae family, Basilea psittacipulmonis.</title>
        <authorList>
            <person name="Whiteson K.L."/>
            <person name="Hernandez D."/>
            <person name="Lazarevic V."/>
            <person name="Gaia N."/>
            <person name="Farinelli L."/>
            <person name="Francois P."/>
            <person name="Pilo P."/>
            <person name="Frey J."/>
            <person name="Schrenzel J."/>
        </authorList>
    </citation>
    <scope>NUCLEOTIDE SEQUENCE [LARGE SCALE GENOMIC DNA]</scope>
    <source>
        <strain evidence="2 3">DSM 24701</strain>
    </source>
</reference>
<evidence type="ECO:0000313" key="3">
    <source>
        <dbReference type="Proteomes" id="UP000028945"/>
    </source>
</evidence>
<keyword evidence="1" id="KW-0812">Transmembrane</keyword>
<evidence type="ECO:0000313" key="2">
    <source>
        <dbReference type="EMBL" id="AIL32630.1"/>
    </source>
</evidence>
<feature type="transmembrane region" description="Helical" evidence="1">
    <location>
        <begin position="43"/>
        <end position="63"/>
    </location>
</feature>